<organism evidence="2 3">
    <name type="scientific">Brachionus plicatilis</name>
    <name type="common">Marine rotifer</name>
    <name type="synonym">Brachionus muelleri</name>
    <dbReference type="NCBI Taxonomy" id="10195"/>
    <lineage>
        <taxon>Eukaryota</taxon>
        <taxon>Metazoa</taxon>
        <taxon>Spiralia</taxon>
        <taxon>Gnathifera</taxon>
        <taxon>Rotifera</taxon>
        <taxon>Eurotatoria</taxon>
        <taxon>Monogononta</taxon>
        <taxon>Pseudotrocha</taxon>
        <taxon>Ploima</taxon>
        <taxon>Brachionidae</taxon>
        <taxon>Brachionus</taxon>
    </lineage>
</organism>
<name>A0A3M7RAU4_BRAPC</name>
<reference evidence="2 3" key="1">
    <citation type="journal article" date="2018" name="Sci. Rep.">
        <title>Genomic signatures of local adaptation to the degree of environmental predictability in rotifers.</title>
        <authorList>
            <person name="Franch-Gras L."/>
            <person name="Hahn C."/>
            <person name="Garcia-Roger E.M."/>
            <person name="Carmona M.J."/>
            <person name="Serra M."/>
            <person name="Gomez A."/>
        </authorList>
    </citation>
    <scope>NUCLEOTIDE SEQUENCE [LARGE SCALE GENOMIC DNA]</scope>
    <source>
        <strain evidence="2">HYR1</strain>
    </source>
</reference>
<evidence type="ECO:0000313" key="3">
    <source>
        <dbReference type="Proteomes" id="UP000276133"/>
    </source>
</evidence>
<feature type="transmembrane region" description="Helical" evidence="1">
    <location>
        <begin position="48"/>
        <end position="72"/>
    </location>
</feature>
<sequence length="94" mass="11033">MGYFPKIKPKFNFYSGKKIVFAFIKKLKIKKLWTHSILNVTVQIKTNLYAFFSSTLPFIYFSFPQLFLYSTLRKGKEKLRKGKVGKGKAEERKG</sequence>
<keyword evidence="1" id="KW-0472">Membrane</keyword>
<accession>A0A3M7RAU4</accession>
<protein>
    <submittedName>
        <fullName evidence="2">Uncharacterized protein</fullName>
    </submittedName>
</protein>
<dbReference type="Proteomes" id="UP000276133">
    <property type="component" value="Unassembled WGS sequence"/>
</dbReference>
<keyword evidence="3" id="KW-1185">Reference proteome</keyword>
<keyword evidence="1" id="KW-1133">Transmembrane helix</keyword>
<proteinExistence type="predicted"/>
<evidence type="ECO:0000256" key="1">
    <source>
        <dbReference type="SAM" id="Phobius"/>
    </source>
</evidence>
<gene>
    <name evidence="2" type="ORF">BpHYR1_044843</name>
</gene>
<evidence type="ECO:0000313" key="2">
    <source>
        <dbReference type="EMBL" id="RNA20647.1"/>
    </source>
</evidence>
<keyword evidence="1" id="KW-0812">Transmembrane</keyword>
<comment type="caution">
    <text evidence="2">The sequence shown here is derived from an EMBL/GenBank/DDBJ whole genome shotgun (WGS) entry which is preliminary data.</text>
</comment>
<dbReference type="AlphaFoldDB" id="A0A3M7RAU4"/>
<dbReference type="EMBL" id="REGN01003810">
    <property type="protein sequence ID" value="RNA20647.1"/>
    <property type="molecule type" value="Genomic_DNA"/>
</dbReference>